<dbReference type="SUPFAM" id="SSF56112">
    <property type="entry name" value="Protein kinase-like (PK-like)"/>
    <property type="match status" value="1"/>
</dbReference>
<dbReference type="Gene3D" id="1.10.510.10">
    <property type="entry name" value="Transferase(Phosphotransferase) domain 1"/>
    <property type="match status" value="1"/>
</dbReference>
<organism evidence="1 2">
    <name type="scientific">Lactarius akahatsu</name>
    <dbReference type="NCBI Taxonomy" id="416441"/>
    <lineage>
        <taxon>Eukaryota</taxon>
        <taxon>Fungi</taxon>
        <taxon>Dikarya</taxon>
        <taxon>Basidiomycota</taxon>
        <taxon>Agaricomycotina</taxon>
        <taxon>Agaricomycetes</taxon>
        <taxon>Russulales</taxon>
        <taxon>Russulaceae</taxon>
        <taxon>Lactarius</taxon>
    </lineage>
</organism>
<dbReference type="EMBL" id="JAKELL010000064">
    <property type="protein sequence ID" value="KAH8985367.1"/>
    <property type="molecule type" value="Genomic_DNA"/>
</dbReference>
<name>A0AAD4Q5A1_9AGAM</name>
<evidence type="ECO:0008006" key="3">
    <source>
        <dbReference type="Google" id="ProtNLM"/>
    </source>
</evidence>
<comment type="caution">
    <text evidence="1">The sequence shown here is derived from an EMBL/GenBank/DDBJ whole genome shotgun (WGS) entry which is preliminary data.</text>
</comment>
<reference evidence="1" key="1">
    <citation type="submission" date="2022-01" db="EMBL/GenBank/DDBJ databases">
        <title>Comparative genomics reveals a dynamic genome evolution in the ectomycorrhizal milk-cap (Lactarius) mushrooms.</title>
        <authorList>
            <consortium name="DOE Joint Genome Institute"/>
            <person name="Lebreton A."/>
            <person name="Tang N."/>
            <person name="Kuo A."/>
            <person name="LaButti K."/>
            <person name="Drula E."/>
            <person name="Barry K."/>
            <person name="Clum A."/>
            <person name="Lipzen A."/>
            <person name="Mousain D."/>
            <person name="Ng V."/>
            <person name="Wang R."/>
            <person name="Wang X."/>
            <person name="Dai Y."/>
            <person name="Henrissat B."/>
            <person name="Grigoriev I.V."/>
            <person name="Guerin-Laguette A."/>
            <person name="Yu F."/>
            <person name="Martin F.M."/>
        </authorList>
    </citation>
    <scope>NUCLEOTIDE SEQUENCE</scope>
    <source>
        <strain evidence="1">QP</strain>
    </source>
</reference>
<dbReference type="InterPro" id="IPR011009">
    <property type="entry name" value="Kinase-like_dom_sf"/>
</dbReference>
<dbReference type="Proteomes" id="UP001201163">
    <property type="component" value="Unassembled WGS sequence"/>
</dbReference>
<proteinExistence type="predicted"/>
<accession>A0AAD4Q5A1</accession>
<dbReference type="AlphaFoldDB" id="A0AAD4Q5A1"/>
<gene>
    <name evidence="1" type="ORF">EDB92DRAFT_1882961</name>
</gene>
<sequence length="607" mass="68115">MDPPTTCLLLVDHNFRALGEPFEVETTHNINGLKAKAKEARQIDLANVDAARLTVWKTKGTMVIDDSNSERFEEILGRINVDDKDTIESNIERLKGRQRVADLQLSDGRALLVRVPDVTLAYRRSESVVNEERAHRKAIENANKAPPPSSVSKNVKTFKAEQAKHPIYNGRPAGRRGPPVTIYHKAFAELKDALRDLTKVVDKAEEKRVDDTAKLFIAATDIYETEAERCKAVIPLLERLLDITLIEKPKLAKDFEPDAVVTQAIKDVTYGEMVAVIGYVEFNNEFGVGGDGGVQNALGLRKHLALEGYKEIRNACCCPCITISVAGPYISIGGAILVDVFTFESFTSYRYLGGQPYTQESIIGTARIFSAVSQAFVGLKRFYQDLELKANPQLYRLFPSPTYLADKMPQSKLTFSSRFEYEGRKSDDYRRSLFRATYGDREVLVKFCQQYHGDAHHLVAVAHYAPKLFFCERIRGGVTMVIMELIAGQDAYYRFTNVDLPSSILDDVKSALAVLHDSGLVFGDLRRPNIVIDTKGDRDRALLIDFEWVGRDGQARYPALLNNSGEIKWPTGVAPHGIMQKEHDIEMIDKLNVKYWRCLLGLSTNVT</sequence>
<evidence type="ECO:0000313" key="2">
    <source>
        <dbReference type="Proteomes" id="UP001201163"/>
    </source>
</evidence>
<evidence type="ECO:0000313" key="1">
    <source>
        <dbReference type="EMBL" id="KAH8985367.1"/>
    </source>
</evidence>
<protein>
    <recommendedName>
        <fullName evidence="3">Protein kinase domain-containing protein</fullName>
    </recommendedName>
</protein>
<keyword evidence="2" id="KW-1185">Reference proteome</keyword>